<accession>A0A1E7F4T5</accession>
<dbReference type="EMBL" id="KV784362">
    <property type="protein sequence ID" value="OEU13156.1"/>
    <property type="molecule type" value="Genomic_DNA"/>
</dbReference>
<feature type="compositionally biased region" description="Polar residues" evidence="1">
    <location>
        <begin position="258"/>
        <end position="270"/>
    </location>
</feature>
<evidence type="ECO:0000313" key="3">
    <source>
        <dbReference type="Proteomes" id="UP000095751"/>
    </source>
</evidence>
<keyword evidence="3" id="KW-1185">Reference proteome</keyword>
<dbReference type="AlphaFoldDB" id="A0A1E7F4T5"/>
<dbReference type="Proteomes" id="UP000095751">
    <property type="component" value="Unassembled WGS sequence"/>
</dbReference>
<evidence type="ECO:0000313" key="2">
    <source>
        <dbReference type="EMBL" id="OEU13156.1"/>
    </source>
</evidence>
<feature type="region of interest" description="Disordered" evidence="1">
    <location>
        <begin position="214"/>
        <end position="278"/>
    </location>
</feature>
<protein>
    <submittedName>
        <fullName evidence="2">Uncharacterized protein</fullName>
    </submittedName>
</protein>
<organism evidence="2 3">
    <name type="scientific">Fragilariopsis cylindrus CCMP1102</name>
    <dbReference type="NCBI Taxonomy" id="635003"/>
    <lineage>
        <taxon>Eukaryota</taxon>
        <taxon>Sar</taxon>
        <taxon>Stramenopiles</taxon>
        <taxon>Ochrophyta</taxon>
        <taxon>Bacillariophyta</taxon>
        <taxon>Bacillariophyceae</taxon>
        <taxon>Bacillariophycidae</taxon>
        <taxon>Bacillariales</taxon>
        <taxon>Bacillariaceae</taxon>
        <taxon>Fragilariopsis</taxon>
    </lineage>
</organism>
<dbReference type="KEGG" id="fcy:FRACYDRAFT_242933"/>
<dbReference type="InParanoid" id="A0A1E7F4T5"/>
<name>A0A1E7F4T5_9STRA</name>
<reference evidence="2 3" key="1">
    <citation type="submission" date="2016-09" db="EMBL/GenBank/DDBJ databases">
        <title>Extensive genetic diversity and differential bi-allelic expression allows diatom success in the polar Southern Ocean.</title>
        <authorList>
            <consortium name="DOE Joint Genome Institute"/>
            <person name="Mock T."/>
            <person name="Otillar R.P."/>
            <person name="Strauss J."/>
            <person name="Dupont C."/>
            <person name="Frickenhaus S."/>
            <person name="Maumus F."/>
            <person name="Mcmullan M."/>
            <person name="Sanges R."/>
            <person name="Schmutz J."/>
            <person name="Toseland A."/>
            <person name="Valas R."/>
            <person name="Veluchamy A."/>
            <person name="Ward B.J."/>
            <person name="Allen A."/>
            <person name="Barry K."/>
            <person name="Falciatore A."/>
            <person name="Ferrante M."/>
            <person name="Fortunato A.E."/>
            <person name="Gloeckner G."/>
            <person name="Gruber A."/>
            <person name="Hipkin R."/>
            <person name="Janech M."/>
            <person name="Kroth P."/>
            <person name="Leese F."/>
            <person name="Lindquist E."/>
            <person name="Lyon B.R."/>
            <person name="Martin J."/>
            <person name="Mayer C."/>
            <person name="Parker M."/>
            <person name="Quesneville H."/>
            <person name="Raymond J."/>
            <person name="Uhlig C."/>
            <person name="Valentin K.U."/>
            <person name="Worden A.Z."/>
            <person name="Armbrust E.V."/>
            <person name="Bowler C."/>
            <person name="Green B."/>
            <person name="Moulton V."/>
            <person name="Van Oosterhout C."/>
            <person name="Grigoriev I."/>
        </authorList>
    </citation>
    <scope>NUCLEOTIDE SEQUENCE [LARGE SCALE GENOMIC DNA]</scope>
    <source>
        <strain evidence="2 3">CCMP1102</strain>
    </source>
</reference>
<gene>
    <name evidence="2" type="ORF">FRACYDRAFT_242933</name>
</gene>
<proteinExistence type="predicted"/>
<evidence type="ECO:0000256" key="1">
    <source>
        <dbReference type="SAM" id="MobiDB-lite"/>
    </source>
</evidence>
<feature type="compositionally biased region" description="Polar residues" evidence="1">
    <location>
        <begin position="214"/>
        <end position="228"/>
    </location>
</feature>
<sequence>MKLAFTAYRTTGLLGEKQTQRLSDETYPLEDGVDIYVKELRVFTKSSCCPMHLKPCHHCVEYGNLTIPRSFLFHFENSEGTFTCKDSSHPSIYINGGKKENKIELDEVFEIAVDTIIYLRKALGSCDDPMLEFRVVALDERELEIVEDFEVETVVSIECIDADVDAEDIPTPESSKTPNASTPIPLVSVTFAAPMAESTPIHTARLLAFEATPSTSRSALDPPVSSTKGIVLNDPAGKSPQFRLQSPEPMRSPLPVNRDTTPSMKNLRTNPNKKHKKD</sequence>